<name>A0A221T2Z1_9DEIO</name>
<reference evidence="1 2" key="1">
    <citation type="submission" date="2017-05" db="EMBL/GenBank/DDBJ databases">
        <title>The complete genome sequence of Deinococcus ficus isolated from the rhizosphere of the Ficus religiosa L. in Taiwan.</title>
        <authorList>
            <person name="Wu K.-M."/>
            <person name="Liao T.-L."/>
            <person name="Liu Y.-M."/>
            <person name="Young C.-C."/>
            <person name="Tsai S.-F."/>
        </authorList>
    </citation>
    <scope>NUCLEOTIDE SEQUENCE [LARGE SCALE GENOMIC DNA]</scope>
    <source>
        <strain evidence="1 2">CC-FR2-10</strain>
        <plasmid evidence="2">pdfi3</plasmid>
    </source>
</reference>
<keyword evidence="2" id="KW-1185">Reference proteome</keyword>
<accession>A0A221T2Z1</accession>
<gene>
    <name evidence="1" type="ORF">DFI_18885</name>
</gene>
<dbReference type="Proteomes" id="UP000259030">
    <property type="component" value="Plasmid pDFI3"/>
</dbReference>
<dbReference type="KEGG" id="dfc:DFI_18885"/>
<organism evidence="1 2">
    <name type="scientific">Deinococcus ficus</name>
    <dbReference type="NCBI Taxonomy" id="317577"/>
    <lineage>
        <taxon>Bacteria</taxon>
        <taxon>Thermotogati</taxon>
        <taxon>Deinococcota</taxon>
        <taxon>Deinococci</taxon>
        <taxon>Deinococcales</taxon>
        <taxon>Deinococcaceae</taxon>
        <taxon>Deinococcus</taxon>
    </lineage>
</organism>
<dbReference type="AlphaFoldDB" id="A0A221T2Z1"/>
<evidence type="ECO:0000313" key="1">
    <source>
        <dbReference type="EMBL" id="ASN83265.1"/>
    </source>
</evidence>
<proteinExistence type="predicted"/>
<dbReference type="RefSeq" id="WP_043777858.1">
    <property type="nucleotide sequence ID" value="NZ_CP021084.1"/>
</dbReference>
<evidence type="ECO:0000313" key="2">
    <source>
        <dbReference type="Proteomes" id="UP000259030"/>
    </source>
</evidence>
<sequence>MARPRSFTQYAALARNPQGPTAQQLRLAWKELDAPAPVRQSAEATAAALCAGTPDGQDVRWLFYAVGNEAVHLITLILAGHPRATAERKVSEKLNEAARHGAVIIAWRHDRFAERWKPWPNFTLVSLP</sequence>
<keyword evidence="1" id="KW-0614">Plasmid</keyword>
<geneLocation type="plasmid" evidence="2">
    <name>pdfi3</name>
</geneLocation>
<protein>
    <submittedName>
        <fullName evidence="1">Uncharacterized protein</fullName>
    </submittedName>
</protein>
<dbReference type="EMBL" id="CP021084">
    <property type="protein sequence ID" value="ASN83265.1"/>
    <property type="molecule type" value="Genomic_DNA"/>
</dbReference>